<dbReference type="InterPro" id="IPR058163">
    <property type="entry name" value="LysR-type_TF_proteobact-type"/>
</dbReference>
<evidence type="ECO:0000256" key="2">
    <source>
        <dbReference type="ARBA" id="ARBA00023015"/>
    </source>
</evidence>
<dbReference type="Gene3D" id="1.10.10.10">
    <property type="entry name" value="Winged helix-like DNA-binding domain superfamily/Winged helix DNA-binding domain"/>
    <property type="match status" value="1"/>
</dbReference>
<dbReference type="Pfam" id="PF00126">
    <property type="entry name" value="HTH_1"/>
    <property type="match status" value="1"/>
</dbReference>
<comment type="similarity">
    <text evidence="1">Belongs to the LysR transcriptional regulatory family.</text>
</comment>
<dbReference type="SUPFAM" id="SSF53850">
    <property type="entry name" value="Periplasmic binding protein-like II"/>
    <property type="match status" value="1"/>
</dbReference>
<evidence type="ECO:0000313" key="6">
    <source>
        <dbReference type="EMBL" id="QRZ15149.1"/>
    </source>
</evidence>
<dbReference type="Pfam" id="PF03466">
    <property type="entry name" value="LysR_substrate"/>
    <property type="match status" value="1"/>
</dbReference>
<evidence type="ECO:0000313" key="7">
    <source>
        <dbReference type="Proteomes" id="UP000663629"/>
    </source>
</evidence>
<evidence type="ECO:0000256" key="3">
    <source>
        <dbReference type="ARBA" id="ARBA00023125"/>
    </source>
</evidence>
<dbReference type="PANTHER" id="PTHR30537:SF3">
    <property type="entry name" value="TRANSCRIPTIONAL REGULATORY PROTEIN"/>
    <property type="match status" value="1"/>
</dbReference>
<evidence type="ECO:0000256" key="4">
    <source>
        <dbReference type="ARBA" id="ARBA00023163"/>
    </source>
</evidence>
<feature type="domain" description="HTH lysR-type" evidence="5">
    <location>
        <begin position="3"/>
        <end position="60"/>
    </location>
</feature>
<keyword evidence="4" id="KW-0804">Transcription</keyword>
<dbReference type="InterPro" id="IPR005119">
    <property type="entry name" value="LysR_subst-bd"/>
</dbReference>
<dbReference type="InterPro" id="IPR036390">
    <property type="entry name" value="WH_DNA-bd_sf"/>
</dbReference>
<reference evidence="6 7" key="1">
    <citation type="submission" date="2021-02" db="EMBL/GenBank/DDBJ databases">
        <title>Paracoccus methylovroum sp.nov., a new methanol and methylamine utilizing methylotrophic denitrifer.</title>
        <authorList>
            <person name="Timsy T."/>
            <person name="Behrendt U."/>
            <person name="Ulrich A."/>
            <person name="Spanner T."/>
            <person name="Foesel B.U."/>
            <person name="Horn M.A."/>
            <person name="Kolb S."/>
        </authorList>
    </citation>
    <scope>NUCLEOTIDE SEQUENCE [LARGE SCALE GENOMIC DNA]</scope>
    <source>
        <strain evidence="6 7">H4-D09</strain>
    </source>
</reference>
<dbReference type="SUPFAM" id="SSF46785">
    <property type="entry name" value="Winged helix' DNA-binding domain"/>
    <property type="match status" value="1"/>
</dbReference>
<dbReference type="RefSeq" id="WP_205296108.1">
    <property type="nucleotide sequence ID" value="NZ_CP070371.1"/>
</dbReference>
<evidence type="ECO:0000256" key="1">
    <source>
        <dbReference type="ARBA" id="ARBA00009437"/>
    </source>
</evidence>
<dbReference type="PROSITE" id="PS50931">
    <property type="entry name" value="HTH_LYSR"/>
    <property type="match status" value="1"/>
</dbReference>
<keyword evidence="3" id="KW-0238">DNA-binding</keyword>
<dbReference type="Gene3D" id="3.40.190.290">
    <property type="match status" value="1"/>
</dbReference>
<dbReference type="Proteomes" id="UP000663629">
    <property type="component" value="Chromosome 2"/>
</dbReference>
<dbReference type="PANTHER" id="PTHR30537">
    <property type="entry name" value="HTH-TYPE TRANSCRIPTIONAL REGULATOR"/>
    <property type="match status" value="1"/>
</dbReference>
<sequence length="293" mass="32266">MALDWNDLKVFLALERGGSARTAAARLGTSHSTVLRRLQALEDALGAQVFDRTPDGLVLTGPGARLLVKAQQIEAEVFEVERDVLGADIRLQGPIRLTVPPPVAKYLLLPHLVRFRQDYPDIDLEVVATYGYSDLGRRDADVAIRFAEAPDDHLVGRQLPRFRDAVYASPAYVEAHFEAGESSQAAWIGWPDVQRFSERISHMGYGDQSVAWRLPGLELQAEAARQGLGMALLPCIMGDRDPSLTRVPGTATYDTLPAWLLTHPDLRRMERVRVFARMLAEAIAGESAFVAGA</sequence>
<dbReference type="InterPro" id="IPR000847">
    <property type="entry name" value="LysR_HTH_N"/>
</dbReference>
<protein>
    <submittedName>
        <fullName evidence="6">LysR family transcriptional regulator</fullName>
    </submittedName>
</protein>
<proteinExistence type="inferred from homology"/>
<accession>A0ABX7JNA5</accession>
<keyword evidence="2" id="KW-0805">Transcription regulation</keyword>
<gene>
    <name evidence="6" type="ORF">JWJ88_19670</name>
</gene>
<dbReference type="InterPro" id="IPR036388">
    <property type="entry name" value="WH-like_DNA-bd_sf"/>
</dbReference>
<name>A0ABX7JNA5_9RHOB</name>
<dbReference type="EMBL" id="CP070371">
    <property type="protein sequence ID" value="QRZ15149.1"/>
    <property type="molecule type" value="Genomic_DNA"/>
</dbReference>
<organism evidence="6 7">
    <name type="scientific">Paracoccus methylovorus</name>
    <dbReference type="NCBI Taxonomy" id="2812658"/>
    <lineage>
        <taxon>Bacteria</taxon>
        <taxon>Pseudomonadati</taxon>
        <taxon>Pseudomonadota</taxon>
        <taxon>Alphaproteobacteria</taxon>
        <taxon>Rhodobacterales</taxon>
        <taxon>Paracoccaceae</taxon>
        <taxon>Paracoccus</taxon>
    </lineage>
</organism>
<evidence type="ECO:0000259" key="5">
    <source>
        <dbReference type="PROSITE" id="PS50931"/>
    </source>
</evidence>
<keyword evidence="7" id="KW-1185">Reference proteome</keyword>